<dbReference type="EMBL" id="KV442039">
    <property type="protein sequence ID" value="OAQ29675.1"/>
    <property type="molecule type" value="Genomic_DNA"/>
</dbReference>
<reference evidence="1 2" key="1">
    <citation type="submission" date="2016-05" db="EMBL/GenBank/DDBJ databases">
        <title>Genome sequencing reveals origins of a unique bacterial endosymbiosis in the earliest lineages of terrestrial Fungi.</title>
        <authorList>
            <consortium name="DOE Joint Genome Institute"/>
            <person name="Uehling J."/>
            <person name="Gryganskyi A."/>
            <person name="Hameed K."/>
            <person name="Tschaplinski T."/>
            <person name="Misztal P."/>
            <person name="Wu S."/>
            <person name="Desiro A."/>
            <person name="Vande Pol N."/>
            <person name="Du Z.-Y."/>
            <person name="Zienkiewicz A."/>
            <person name="Zienkiewicz K."/>
            <person name="Morin E."/>
            <person name="Tisserant E."/>
            <person name="Splivallo R."/>
            <person name="Hainaut M."/>
            <person name="Henrissat B."/>
            <person name="Ohm R."/>
            <person name="Kuo A."/>
            <person name="Yan J."/>
            <person name="Lipzen A."/>
            <person name="Nolan M."/>
            <person name="Labutti K."/>
            <person name="Barry K."/>
            <person name="Goldstein A."/>
            <person name="Labbe J."/>
            <person name="Schadt C."/>
            <person name="Tuskan G."/>
            <person name="Grigoriev I."/>
            <person name="Martin F."/>
            <person name="Vilgalys R."/>
            <person name="Bonito G."/>
        </authorList>
    </citation>
    <scope>NUCLEOTIDE SEQUENCE [LARGE SCALE GENOMIC DNA]</scope>
    <source>
        <strain evidence="1 2">AG-77</strain>
    </source>
</reference>
<name>A0A197JWS8_9FUNG</name>
<proteinExistence type="predicted"/>
<organism evidence="1 2">
    <name type="scientific">Linnemannia elongata AG-77</name>
    <dbReference type="NCBI Taxonomy" id="1314771"/>
    <lineage>
        <taxon>Eukaryota</taxon>
        <taxon>Fungi</taxon>
        <taxon>Fungi incertae sedis</taxon>
        <taxon>Mucoromycota</taxon>
        <taxon>Mortierellomycotina</taxon>
        <taxon>Mortierellomycetes</taxon>
        <taxon>Mortierellales</taxon>
        <taxon>Mortierellaceae</taxon>
        <taxon>Linnemannia</taxon>
    </lineage>
</organism>
<dbReference type="Proteomes" id="UP000078512">
    <property type="component" value="Unassembled WGS sequence"/>
</dbReference>
<gene>
    <name evidence="1" type="ORF">K457DRAFT_137554</name>
</gene>
<accession>A0A197JWS8</accession>
<sequence>MAEQKSLNELLKWSIINQATEKEDASPSKAPLKPMEKLVTPLLTHTTQRLELTADKDQ</sequence>
<evidence type="ECO:0000313" key="2">
    <source>
        <dbReference type="Proteomes" id="UP000078512"/>
    </source>
</evidence>
<dbReference type="OrthoDB" id="10250458at2759"/>
<keyword evidence="2" id="KW-1185">Reference proteome</keyword>
<evidence type="ECO:0000313" key="1">
    <source>
        <dbReference type="EMBL" id="OAQ29675.1"/>
    </source>
</evidence>
<protein>
    <submittedName>
        <fullName evidence="1">Uncharacterized protein</fullName>
    </submittedName>
</protein>
<dbReference type="AlphaFoldDB" id="A0A197JWS8"/>